<dbReference type="Proteomes" id="UP001295469">
    <property type="component" value="Chromosome C05"/>
</dbReference>
<reference evidence="1" key="1">
    <citation type="submission" date="2021-01" db="EMBL/GenBank/DDBJ databases">
        <authorList>
            <consortium name="Genoscope - CEA"/>
            <person name="William W."/>
        </authorList>
    </citation>
    <scope>NUCLEOTIDE SEQUENCE</scope>
</reference>
<gene>
    <name evidence="1" type="ORF">DARMORV10_C05P11560.1</name>
</gene>
<evidence type="ECO:0000313" key="1">
    <source>
        <dbReference type="EMBL" id="CAF1925368.1"/>
    </source>
</evidence>
<feature type="non-terminal residue" evidence="1">
    <location>
        <position position="88"/>
    </location>
</feature>
<proteinExistence type="predicted"/>
<protein>
    <submittedName>
        <fullName evidence="1">(rape) hypothetical protein</fullName>
    </submittedName>
</protein>
<accession>A0A816KUK9</accession>
<dbReference type="EMBL" id="HG994369">
    <property type="protein sequence ID" value="CAF1925368.1"/>
    <property type="molecule type" value="Genomic_DNA"/>
</dbReference>
<organism evidence="1">
    <name type="scientific">Brassica napus</name>
    <name type="common">Rape</name>
    <dbReference type="NCBI Taxonomy" id="3708"/>
    <lineage>
        <taxon>Eukaryota</taxon>
        <taxon>Viridiplantae</taxon>
        <taxon>Streptophyta</taxon>
        <taxon>Embryophyta</taxon>
        <taxon>Tracheophyta</taxon>
        <taxon>Spermatophyta</taxon>
        <taxon>Magnoliopsida</taxon>
        <taxon>eudicotyledons</taxon>
        <taxon>Gunneridae</taxon>
        <taxon>Pentapetalae</taxon>
        <taxon>rosids</taxon>
        <taxon>malvids</taxon>
        <taxon>Brassicales</taxon>
        <taxon>Brassicaceae</taxon>
        <taxon>Brassiceae</taxon>
        <taxon>Brassica</taxon>
    </lineage>
</organism>
<sequence length="88" mass="10510">MEGHDVNLWKRGFDYHTMLNTANRMVRWNRVIPTQNHTTSWNEIFQSLSGSQFNFKSRLCVRYAMQTVIHMIWCEKNKRLHGEAPRSA</sequence>
<dbReference type="AlphaFoldDB" id="A0A816KUK9"/>
<name>A0A816KUK9_BRANA</name>